<evidence type="ECO:0000313" key="4">
    <source>
        <dbReference type="Proteomes" id="UP001501417"/>
    </source>
</evidence>
<feature type="domain" description="Amidohydrolase-related" evidence="2">
    <location>
        <begin position="119"/>
        <end position="404"/>
    </location>
</feature>
<protein>
    <submittedName>
        <fullName evidence="3">Amidohydrolase family protein</fullName>
    </submittedName>
</protein>
<reference evidence="4" key="1">
    <citation type="journal article" date="2019" name="Int. J. Syst. Evol. Microbiol.">
        <title>The Global Catalogue of Microorganisms (GCM) 10K type strain sequencing project: providing services to taxonomists for standard genome sequencing and annotation.</title>
        <authorList>
            <consortium name="The Broad Institute Genomics Platform"/>
            <consortium name="The Broad Institute Genome Sequencing Center for Infectious Disease"/>
            <person name="Wu L."/>
            <person name="Ma J."/>
        </authorList>
    </citation>
    <scope>NUCLEOTIDE SEQUENCE [LARGE SCALE GENOMIC DNA]</scope>
    <source>
        <strain evidence="4">JCM 17782</strain>
    </source>
</reference>
<gene>
    <name evidence="3" type="ORF">GCM10023161_43550</name>
</gene>
<dbReference type="InterPro" id="IPR032465">
    <property type="entry name" value="ACMSD"/>
</dbReference>
<comment type="caution">
    <text evidence="3">The sequence shown here is derived from an EMBL/GenBank/DDBJ whole genome shotgun (WGS) entry which is preliminary data.</text>
</comment>
<dbReference type="PANTHER" id="PTHR21240:SF28">
    <property type="entry name" value="ISO-OROTATE DECARBOXYLASE (EUROFUNG)"/>
    <property type="match status" value="1"/>
</dbReference>
<dbReference type="InterPro" id="IPR032466">
    <property type="entry name" value="Metal_Hydrolase"/>
</dbReference>
<dbReference type="InterPro" id="IPR006680">
    <property type="entry name" value="Amidohydro-rel"/>
</dbReference>
<keyword evidence="1" id="KW-0456">Lyase</keyword>
<proteinExistence type="predicted"/>
<accession>A0ABP8F3N8</accession>
<keyword evidence="4" id="KW-1185">Reference proteome</keyword>
<dbReference type="Proteomes" id="UP001501417">
    <property type="component" value="Unassembled WGS sequence"/>
</dbReference>
<sequence>MEIDCAGCYPYKDKKIVQFLYRSLDREDEERVVMDVNELVLVSVDDHVVEPPNMFEGRLPSKYAEFAPKLVTNPDGSDVWMYNGETVINVALNAVAGRPKEEYGIEPTSFAQLRPGTYDHTERVKDMSANGVLGSLCFPSFPQFCGQLFARTADKDVALAMVQAYNDWHIDEWCGSHPGRFIPCALPVIWDPEKMAAELHRVAKKGCHALTFSENPSKLGWPSIHSDHWDPVWRACSEEAVVVCMHIGSSSQLTITAPDAPMDVMITLQPMNIVQAAADLVWSQTLRRFPDLKVALSEGGIGWVPYFLERVDYNYGRHVWTGQDFGDKLPSDVFNEHVLTCFIDDKFGLNSKSALNLDMVMWECDYPHSDSNWPNSPEVFAASAAGLTELETDKITHLNAMRHFQYDPFSVLGGRQKCTVGALRRQVSGHDVSLKSQVREGAQKWNLSLGDLQKLAAASAE</sequence>
<name>A0ABP8F3N8_9MYCO</name>
<dbReference type="PANTHER" id="PTHR21240">
    <property type="entry name" value="2-AMINO-3-CARBOXYLMUCONATE-6-SEMIALDEHYDE DECARBOXYLASE"/>
    <property type="match status" value="1"/>
</dbReference>
<evidence type="ECO:0000256" key="1">
    <source>
        <dbReference type="ARBA" id="ARBA00023239"/>
    </source>
</evidence>
<dbReference type="EMBL" id="BAABGF010000051">
    <property type="protein sequence ID" value="GAA4294335.1"/>
    <property type="molecule type" value="Genomic_DNA"/>
</dbReference>
<dbReference type="Gene3D" id="3.20.20.140">
    <property type="entry name" value="Metal-dependent hydrolases"/>
    <property type="match status" value="1"/>
</dbReference>
<evidence type="ECO:0000313" key="3">
    <source>
        <dbReference type="EMBL" id="GAA4294335.1"/>
    </source>
</evidence>
<dbReference type="SUPFAM" id="SSF51556">
    <property type="entry name" value="Metallo-dependent hydrolases"/>
    <property type="match status" value="1"/>
</dbReference>
<evidence type="ECO:0000259" key="2">
    <source>
        <dbReference type="Pfam" id="PF04909"/>
    </source>
</evidence>
<organism evidence="3 4">
    <name type="scientific">Mycobacterium paraffinicum</name>
    <dbReference type="NCBI Taxonomy" id="53378"/>
    <lineage>
        <taxon>Bacteria</taxon>
        <taxon>Bacillati</taxon>
        <taxon>Actinomycetota</taxon>
        <taxon>Actinomycetes</taxon>
        <taxon>Mycobacteriales</taxon>
        <taxon>Mycobacteriaceae</taxon>
        <taxon>Mycobacterium</taxon>
    </lineage>
</organism>
<dbReference type="Pfam" id="PF04909">
    <property type="entry name" value="Amidohydro_2"/>
    <property type="match status" value="1"/>
</dbReference>